<proteinExistence type="predicted"/>
<comment type="caution">
    <text evidence="1">The sequence shown here is derived from an EMBL/GenBank/DDBJ whole genome shotgun (WGS) entry which is preliminary data.</text>
</comment>
<accession>A0ABQ1ZEY2</accession>
<sequence length="172" mass="19336">MNNDIKQLLAAIALEQYVAEGTFQQCLPTDGKITLEQAKAQADEIWSVAKEQLEVISFDYEGYTVNLTFQRDGLYLFDSVDIWAEEGDGTKKGSSQLGTLATIEGWQHFADNEGMQMECFDIGDERVYLLPSAVTLHYLNRESKWKLVKIAGAYRSVEQVRDSLQNIANASI</sequence>
<name>A0ABQ1ZEY2_9BACL</name>
<organism evidence="1 2">
    <name type="scientific">Paenibacillus silvae</name>
    <dbReference type="NCBI Taxonomy" id="1325358"/>
    <lineage>
        <taxon>Bacteria</taxon>
        <taxon>Bacillati</taxon>
        <taxon>Bacillota</taxon>
        <taxon>Bacilli</taxon>
        <taxon>Bacillales</taxon>
        <taxon>Paenibacillaceae</taxon>
        <taxon>Paenibacillus</taxon>
    </lineage>
</organism>
<gene>
    <name evidence="1" type="ORF">GCM10008014_29050</name>
</gene>
<evidence type="ECO:0000313" key="1">
    <source>
        <dbReference type="EMBL" id="GGH57415.1"/>
    </source>
</evidence>
<reference evidence="2" key="1">
    <citation type="journal article" date="2019" name="Int. J. Syst. Evol. Microbiol.">
        <title>The Global Catalogue of Microorganisms (GCM) 10K type strain sequencing project: providing services to taxonomists for standard genome sequencing and annotation.</title>
        <authorList>
            <consortium name="The Broad Institute Genomics Platform"/>
            <consortium name="The Broad Institute Genome Sequencing Center for Infectious Disease"/>
            <person name="Wu L."/>
            <person name="Ma J."/>
        </authorList>
    </citation>
    <scope>NUCLEOTIDE SEQUENCE [LARGE SCALE GENOMIC DNA]</scope>
    <source>
        <strain evidence="2">CGMCC 1.12770</strain>
    </source>
</reference>
<keyword evidence="2" id="KW-1185">Reference proteome</keyword>
<protein>
    <recommendedName>
        <fullName evidence="3">SMI1/KNR4 family protein</fullName>
    </recommendedName>
</protein>
<dbReference type="EMBL" id="BMFU01000003">
    <property type="protein sequence ID" value="GGH57415.1"/>
    <property type="molecule type" value="Genomic_DNA"/>
</dbReference>
<dbReference type="RefSeq" id="WP_188592855.1">
    <property type="nucleotide sequence ID" value="NZ_BMFU01000003.1"/>
</dbReference>
<evidence type="ECO:0000313" key="2">
    <source>
        <dbReference type="Proteomes" id="UP000652153"/>
    </source>
</evidence>
<evidence type="ECO:0008006" key="3">
    <source>
        <dbReference type="Google" id="ProtNLM"/>
    </source>
</evidence>
<dbReference type="Proteomes" id="UP000652153">
    <property type="component" value="Unassembled WGS sequence"/>
</dbReference>